<protein>
    <recommendedName>
        <fullName evidence="2">AB hydrolase-1 domain-containing protein</fullName>
    </recommendedName>
</protein>
<dbReference type="Proteomes" id="UP000193749">
    <property type="component" value="Unassembled WGS sequence"/>
</dbReference>
<dbReference type="EMBL" id="MLJI01000001">
    <property type="protein sequence ID" value="ORM93870.1"/>
    <property type="molecule type" value="Genomic_DNA"/>
</dbReference>
<organism evidence="3 4">
    <name type="scientific">Pantoea cypripedii</name>
    <name type="common">Pectobacterium cypripedii</name>
    <name type="synonym">Erwinia cypripedii</name>
    <dbReference type="NCBI Taxonomy" id="55209"/>
    <lineage>
        <taxon>Bacteria</taxon>
        <taxon>Pseudomonadati</taxon>
        <taxon>Pseudomonadota</taxon>
        <taxon>Gammaproteobacteria</taxon>
        <taxon>Enterobacterales</taxon>
        <taxon>Erwiniaceae</taxon>
        <taxon>Pantoea</taxon>
    </lineage>
</organism>
<gene>
    <name evidence="3" type="ORF">HA50_11115</name>
</gene>
<dbReference type="Gene3D" id="3.40.50.1820">
    <property type="entry name" value="alpha/beta hydrolase"/>
    <property type="match status" value="1"/>
</dbReference>
<dbReference type="PRINTS" id="PR00111">
    <property type="entry name" value="ABHYDROLASE"/>
</dbReference>
<dbReference type="GO" id="GO:0016787">
    <property type="term" value="F:hydrolase activity"/>
    <property type="evidence" value="ECO:0007669"/>
    <property type="project" value="UniProtKB-KW"/>
</dbReference>
<dbReference type="Pfam" id="PF00561">
    <property type="entry name" value="Abhydrolase_1"/>
    <property type="match status" value="1"/>
</dbReference>
<name>A0A1X1EV17_PANCY</name>
<proteinExistence type="predicted"/>
<sequence length="259" mass="27505">MKIIANGVELNITEYGQGETALVFLHFWGGSSLTWQGVMARLSEDFRCVAIDARGAGASAAPASGYNTGDHADDVQAVIQALGLQRYILVGHSMGGKVAQLIASRRPQGLSGVVLVASSPLAPMSISDEQREMMRTAYASEDAARWTVENILTASPIATEAKQQLIQDALRMDPLAVNGWLDSSSKEDLHAVASAIRVPVVVVTGERDQVDPLTVVKRQITVHFPGAALHILPGKGHLLPLEAASAVADIVHNFAATLR</sequence>
<comment type="caution">
    <text evidence="3">The sequence shown here is derived from an EMBL/GenBank/DDBJ whole genome shotgun (WGS) entry which is preliminary data.</text>
</comment>
<reference evidence="3 4" key="1">
    <citation type="journal article" date="2017" name="Antonie Van Leeuwenhoek">
        <title>Phylogenomic resolution of the bacterial genus Pantoea and its relationship with Erwinia and Tatumella.</title>
        <authorList>
            <person name="Palmer M."/>
            <person name="Steenkamp E.T."/>
            <person name="Coetzee M.P."/>
            <person name="Chan W.Y."/>
            <person name="van Zyl E."/>
            <person name="De Maayer P."/>
            <person name="Coutinho T.A."/>
            <person name="Blom J."/>
            <person name="Smits T.H."/>
            <person name="Duffy B."/>
            <person name="Venter S.N."/>
        </authorList>
    </citation>
    <scope>NUCLEOTIDE SEQUENCE [LARGE SCALE GENOMIC DNA]</scope>
    <source>
        <strain evidence="3 4">LMG 2657</strain>
    </source>
</reference>
<evidence type="ECO:0000313" key="4">
    <source>
        <dbReference type="Proteomes" id="UP000193749"/>
    </source>
</evidence>
<dbReference type="InterPro" id="IPR050266">
    <property type="entry name" value="AB_hydrolase_sf"/>
</dbReference>
<dbReference type="GO" id="GO:0016020">
    <property type="term" value="C:membrane"/>
    <property type="evidence" value="ECO:0007669"/>
    <property type="project" value="TreeGrafter"/>
</dbReference>
<evidence type="ECO:0000256" key="1">
    <source>
        <dbReference type="ARBA" id="ARBA00022801"/>
    </source>
</evidence>
<feature type="domain" description="AB hydrolase-1" evidence="2">
    <location>
        <begin position="21"/>
        <end position="243"/>
    </location>
</feature>
<dbReference type="PANTHER" id="PTHR43798:SF31">
    <property type="entry name" value="AB HYDROLASE SUPERFAMILY PROTEIN YCLE"/>
    <property type="match status" value="1"/>
</dbReference>
<dbReference type="OrthoDB" id="9780765at2"/>
<dbReference type="InterPro" id="IPR000073">
    <property type="entry name" value="AB_hydrolase_1"/>
</dbReference>
<keyword evidence="1" id="KW-0378">Hydrolase</keyword>
<dbReference type="InterPro" id="IPR029058">
    <property type="entry name" value="AB_hydrolase_fold"/>
</dbReference>
<evidence type="ECO:0000259" key="2">
    <source>
        <dbReference type="Pfam" id="PF00561"/>
    </source>
</evidence>
<dbReference type="STRING" id="55209.HA50_11115"/>
<keyword evidence="4" id="KW-1185">Reference proteome</keyword>
<accession>A0A1X1EV17</accession>
<dbReference type="PANTHER" id="PTHR43798">
    <property type="entry name" value="MONOACYLGLYCEROL LIPASE"/>
    <property type="match status" value="1"/>
</dbReference>
<evidence type="ECO:0000313" key="3">
    <source>
        <dbReference type="EMBL" id="ORM93870.1"/>
    </source>
</evidence>
<dbReference type="RefSeq" id="WP_084875354.1">
    <property type="nucleotide sequence ID" value="NZ_JAGGMY010000001.1"/>
</dbReference>
<dbReference type="AlphaFoldDB" id="A0A1X1EV17"/>
<dbReference type="SUPFAM" id="SSF53474">
    <property type="entry name" value="alpha/beta-Hydrolases"/>
    <property type="match status" value="1"/>
</dbReference>